<dbReference type="Proteomes" id="UP000006727">
    <property type="component" value="Chromosome 21"/>
</dbReference>
<dbReference type="GO" id="GO:0010468">
    <property type="term" value="P:regulation of gene expression"/>
    <property type="evidence" value="ECO:0007669"/>
    <property type="project" value="UniProtKB-ARBA"/>
</dbReference>
<sequence>MQSTGQYGVSDSPQFLVARAPHIFSISHDSISLSPPAGHAHQGHHPHQHHLPHHLQAPHHLYGGHLSHQPHPSLQQIHQPQSSHASHAQHLQHAQHPQHSQHAPHSQHPAHPLPQLQQAQQQPASHASSSHQDVPQQQLQQVQQQEEQHKQLVREQQQAQEQQHAQEQMVQQLGLGDPDSPDAPSPIASRPSPTNYSKLLLSAQQDDEGLEEERGNSGGNRWPRAETLALIQIRSDLDANFRDSGVKGPLWEDVSRKLAEMGYNRSGKKCKEKFENIHKYYKKSKDGRAGRQDGKSYRFFAQLDALFGGQQTSTQVETDTAAAVLLIGNAPPLGISPTDQDLNVSVQRASEVSTGVTVSKSSDDDYDGPGSGLRDNQDKKKNRKRKQIESVKFGTPKLDFFETLMKNMIDKQEAMQMRFLEMIEKMEQDRQAKEDAWRRQEVARWQREHDLRAQENAIAAARDSALISFLQKVTGQNIQLSNFSTPLPTGIPPTRESEE</sequence>
<evidence type="ECO:0000256" key="1">
    <source>
        <dbReference type="ARBA" id="ARBA00004123"/>
    </source>
</evidence>
<name>A0A2K1ISD9_PHYPA</name>
<dbReference type="InterPro" id="IPR001005">
    <property type="entry name" value="SANT/Myb"/>
</dbReference>
<dbReference type="OrthoDB" id="691673at2759"/>
<evidence type="ECO:0000256" key="5">
    <source>
        <dbReference type="ARBA" id="ARBA00023163"/>
    </source>
</evidence>
<dbReference type="SMART" id="SM00717">
    <property type="entry name" value="SANT"/>
    <property type="match status" value="1"/>
</dbReference>
<reference evidence="10" key="3">
    <citation type="submission" date="2020-12" db="UniProtKB">
        <authorList>
            <consortium name="EnsemblPlants"/>
        </authorList>
    </citation>
    <scope>IDENTIFICATION</scope>
</reference>
<dbReference type="PANTHER" id="PTHR21654:SF84">
    <property type="entry name" value="SI:DKEY-66I24.7"/>
    <property type="match status" value="1"/>
</dbReference>
<reference evidence="9 11" key="1">
    <citation type="journal article" date="2008" name="Science">
        <title>The Physcomitrella genome reveals evolutionary insights into the conquest of land by plants.</title>
        <authorList>
            <person name="Rensing S."/>
            <person name="Lang D."/>
            <person name="Zimmer A."/>
            <person name="Terry A."/>
            <person name="Salamov A."/>
            <person name="Shapiro H."/>
            <person name="Nishiyama T."/>
            <person name="Perroud P.-F."/>
            <person name="Lindquist E."/>
            <person name="Kamisugi Y."/>
            <person name="Tanahashi T."/>
            <person name="Sakakibara K."/>
            <person name="Fujita T."/>
            <person name="Oishi K."/>
            <person name="Shin-I T."/>
            <person name="Kuroki Y."/>
            <person name="Toyoda A."/>
            <person name="Suzuki Y."/>
            <person name="Hashimoto A."/>
            <person name="Yamaguchi K."/>
            <person name="Sugano A."/>
            <person name="Kohara Y."/>
            <person name="Fujiyama A."/>
            <person name="Anterola A."/>
            <person name="Aoki S."/>
            <person name="Ashton N."/>
            <person name="Barbazuk W.B."/>
            <person name="Barker E."/>
            <person name="Bennetzen J."/>
            <person name="Bezanilla M."/>
            <person name="Blankenship R."/>
            <person name="Cho S.H."/>
            <person name="Dutcher S."/>
            <person name="Estelle M."/>
            <person name="Fawcett J.A."/>
            <person name="Gundlach H."/>
            <person name="Hanada K."/>
            <person name="Heyl A."/>
            <person name="Hicks K.A."/>
            <person name="Hugh J."/>
            <person name="Lohr M."/>
            <person name="Mayer K."/>
            <person name="Melkozernov A."/>
            <person name="Murata T."/>
            <person name="Nelson D."/>
            <person name="Pils B."/>
            <person name="Prigge M."/>
            <person name="Reiss B."/>
            <person name="Renner T."/>
            <person name="Rombauts S."/>
            <person name="Rushton P."/>
            <person name="Sanderfoot A."/>
            <person name="Schween G."/>
            <person name="Shiu S.-H."/>
            <person name="Stueber K."/>
            <person name="Theodoulou F.L."/>
            <person name="Tu H."/>
            <person name="Van de Peer Y."/>
            <person name="Verrier P.J."/>
            <person name="Waters E."/>
            <person name="Wood A."/>
            <person name="Yang L."/>
            <person name="Cove D."/>
            <person name="Cuming A."/>
            <person name="Hasebe M."/>
            <person name="Lucas S."/>
            <person name="Mishler D.B."/>
            <person name="Reski R."/>
            <person name="Grigoriev I."/>
            <person name="Quatrano R.S."/>
            <person name="Boore J.L."/>
        </authorList>
    </citation>
    <scope>NUCLEOTIDE SEQUENCE [LARGE SCALE GENOMIC DNA]</scope>
    <source>
        <strain evidence="10 11">cv. Gransden 2004</strain>
    </source>
</reference>
<dbReference type="EnsemblPlants" id="Pp3c21_17550V3.2">
    <property type="protein sequence ID" value="Pp3c21_17550V3.2"/>
    <property type="gene ID" value="Pp3c21_17550"/>
</dbReference>
<dbReference type="InterPro" id="IPR044822">
    <property type="entry name" value="Myb_DNA-bind_4"/>
</dbReference>
<dbReference type="EnsemblPlants" id="Pp3c21_17550V3.1">
    <property type="protein sequence ID" value="Pp3c21_17550V3.1"/>
    <property type="gene ID" value="Pp3c21_17550"/>
</dbReference>
<dbReference type="Gene3D" id="1.10.10.60">
    <property type="entry name" value="Homeodomain-like"/>
    <property type="match status" value="1"/>
</dbReference>
<keyword evidence="4" id="KW-0238">DNA-binding</keyword>
<feature type="compositionally biased region" description="Polar residues" evidence="7">
    <location>
        <begin position="345"/>
        <end position="358"/>
    </location>
</feature>
<evidence type="ECO:0000313" key="11">
    <source>
        <dbReference type="Proteomes" id="UP000006727"/>
    </source>
</evidence>
<dbReference type="EMBL" id="ABEU02000021">
    <property type="protein sequence ID" value="PNR32197.1"/>
    <property type="molecule type" value="Genomic_DNA"/>
</dbReference>
<feature type="compositionally biased region" description="Basic residues" evidence="7">
    <location>
        <begin position="41"/>
        <end position="57"/>
    </location>
</feature>
<feature type="region of interest" description="Disordered" evidence="7">
    <location>
        <begin position="345"/>
        <end position="387"/>
    </location>
</feature>
<feature type="region of interest" description="Disordered" evidence="7">
    <location>
        <begin position="204"/>
        <end position="223"/>
    </location>
</feature>
<evidence type="ECO:0000259" key="8">
    <source>
        <dbReference type="PROSITE" id="PS50090"/>
    </source>
</evidence>
<feature type="compositionally biased region" description="Low complexity" evidence="7">
    <location>
        <begin position="154"/>
        <end position="173"/>
    </location>
</feature>
<evidence type="ECO:0000313" key="9">
    <source>
        <dbReference type="EMBL" id="PNR32197.1"/>
    </source>
</evidence>
<dbReference type="PROSITE" id="PS50090">
    <property type="entry name" value="MYB_LIKE"/>
    <property type="match status" value="1"/>
</dbReference>
<keyword evidence="6" id="KW-0539">Nucleus</keyword>
<feature type="region of interest" description="Disordered" evidence="7">
    <location>
        <begin position="29"/>
        <end position="195"/>
    </location>
</feature>
<evidence type="ECO:0000256" key="3">
    <source>
        <dbReference type="ARBA" id="ARBA00023015"/>
    </source>
</evidence>
<dbReference type="PaxDb" id="3218-PP1S85_150V6.1"/>
<evidence type="ECO:0000256" key="4">
    <source>
        <dbReference type="ARBA" id="ARBA00023125"/>
    </source>
</evidence>
<dbReference type="GO" id="GO:0005634">
    <property type="term" value="C:nucleus"/>
    <property type="evidence" value="ECO:0007669"/>
    <property type="project" value="UniProtKB-SubCell"/>
</dbReference>
<keyword evidence="2" id="KW-0677">Repeat</keyword>
<keyword evidence="11" id="KW-1185">Reference proteome</keyword>
<protein>
    <recommendedName>
        <fullName evidence="8">Myb-like domain-containing protein</fullName>
    </recommendedName>
</protein>
<feature type="domain" description="Myb-like" evidence="8">
    <location>
        <begin position="214"/>
        <end position="278"/>
    </location>
</feature>
<evidence type="ECO:0000256" key="2">
    <source>
        <dbReference type="ARBA" id="ARBA00022737"/>
    </source>
</evidence>
<keyword evidence="5" id="KW-0804">Transcription</keyword>
<keyword evidence="3" id="KW-0805">Transcription regulation</keyword>
<evidence type="ECO:0000256" key="7">
    <source>
        <dbReference type="SAM" id="MobiDB-lite"/>
    </source>
</evidence>
<comment type="subcellular location">
    <subcellularLocation>
        <location evidence="1">Nucleus</location>
    </subcellularLocation>
</comment>
<evidence type="ECO:0000313" key="10">
    <source>
        <dbReference type="EnsemblPlants" id="Pp3c21_17550V3.1"/>
    </source>
</evidence>
<organism evidence="9">
    <name type="scientific">Physcomitrium patens</name>
    <name type="common">Spreading-leaved earth moss</name>
    <name type="synonym">Physcomitrella patens</name>
    <dbReference type="NCBI Taxonomy" id="3218"/>
    <lineage>
        <taxon>Eukaryota</taxon>
        <taxon>Viridiplantae</taxon>
        <taxon>Streptophyta</taxon>
        <taxon>Embryophyta</taxon>
        <taxon>Bryophyta</taxon>
        <taxon>Bryophytina</taxon>
        <taxon>Bryopsida</taxon>
        <taxon>Funariidae</taxon>
        <taxon>Funariales</taxon>
        <taxon>Funariaceae</taxon>
        <taxon>Physcomitrium</taxon>
    </lineage>
</organism>
<feature type="compositionally biased region" description="Low complexity" evidence="7">
    <location>
        <begin position="78"/>
        <end position="145"/>
    </location>
</feature>
<dbReference type="GO" id="GO:0003677">
    <property type="term" value="F:DNA binding"/>
    <property type="evidence" value="ECO:0007669"/>
    <property type="project" value="UniProtKB-KW"/>
</dbReference>
<proteinExistence type="predicted"/>
<dbReference type="OMA" id="YHEERTE"/>
<dbReference type="Pfam" id="PF13837">
    <property type="entry name" value="Myb_DNA-bind_4"/>
    <property type="match status" value="1"/>
</dbReference>
<dbReference type="FunFam" id="1.10.10.60:FF:000061">
    <property type="entry name" value="Trihelix transcription factor GT-2"/>
    <property type="match status" value="1"/>
</dbReference>
<dbReference type="Gramene" id="Pp3c21_17550V3.2">
    <property type="protein sequence ID" value="Pp3c21_17550V3.2"/>
    <property type="gene ID" value="Pp3c21_17550"/>
</dbReference>
<dbReference type="Gramene" id="Pp3c21_17550V3.1">
    <property type="protein sequence ID" value="Pp3c21_17550V3.1"/>
    <property type="gene ID" value="Pp3c21_17550"/>
</dbReference>
<dbReference type="AlphaFoldDB" id="A0A2K1ISD9"/>
<gene>
    <name evidence="10" type="primary">LOC112274291</name>
    <name evidence="9" type="ORF">PHYPA_026323</name>
</gene>
<dbReference type="PANTHER" id="PTHR21654">
    <property type="entry name" value="FI21293P1"/>
    <property type="match status" value="1"/>
</dbReference>
<dbReference type="CDD" id="cd12203">
    <property type="entry name" value="GT1"/>
    <property type="match status" value="1"/>
</dbReference>
<dbReference type="GeneID" id="112274291"/>
<dbReference type="RefSeq" id="XP_024359406.1">
    <property type="nucleotide sequence ID" value="XM_024503638.2"/>
</dbReference>
<accession>A0A2K1ISD9</accession>
<reference evidence="9 11" key="2">
    <citation type="journal article" date="2018" name="Plant J.">
        <title>The Physcomitrella patens chromosome-scale assembly reveals moss genome structure and evolution.</title>
        <authorList>
            <person name="Lang D."/>
            <person name="Ullrich K.K."/>
            <person name="Murat F."/>
            <person name="Fuchs J."/>
            <person name="Jenkins J."/>
            <person name="Haas F.B."/>
            <person name="Piednoel M."/>
            <person name="Gundlach H."/>
            <person name="Van Bel M."/>
            <person name="Meyberg R."/>
            <person name="Vives C."/>
            <person name="Morata J."/>
            <person name="Symeonidi A."/>
            <person name="Hiss M."/>
            <person name="Muchero W."/>
            <person name="Kamisugi Y."/>
            <person name="Saleh O."/>
            <person name="Blanc G."/>
            <person name="Decker E.L."/>
            <person name="van Gessel N."/>
            <person name="Grimwood J."/>
            <person name="Hayes R.D."/>
            <person name="Graham S.W."/>
            <person name="Gunter L.E."/>
            <person name="McDaniel S.F."/>
            <person name="Hoernstein S.N.W."/>
            <person name="Larsson A."/>
            <person name="Li F.W."/>
            <person name="Perroud P.F."/>
            <person name="Phillips J."/>
            <person name="Ranjan P."/>
            <person name="Rokshar D.S."/>
            <person name="Rothfels C.J."/>
            <person name="Schneider L."/>
            <person name="Shu S."/>
            <person name="Stevenson D.W."/>
            <person name="Thummler F."/>
            <person name="Tillich M."/>
            <person name="Villarreal Aguilar J.C."/>
            <person name="Widiez T."/>
            <person name="Wong G.K."/>
            <person name="Wymore A."/>
            <person name="Zhang Y."/>
            <person name="Zimmer A.D."/>
            <person name="Quatrano R.S."/>
            <person name="Mayer K.F.X."/>
            <person name="Goodstein D."/>
            <person name="Casacuberta J.M."/>
            <person name="Vandepoele K."/>
            <person name="Reski R."/>
            <person name="Cuming A.C."/>
            <person name="Tuskan G.A."/>
            <person name="Maumus F."/>
            <person name="Salse J."/>
            <person name="Schmutz J."/>
            <person name="Rensing S.A."/>
        </authorList>
    </citation>
    <scope>NUCLEOTIDE SEQUENCE [LARGE SCALE GENOMIC DNA]</scope>
    <source>
        <strain evidence="10 11">cv. Gransden 2004</strain>
    </source>
</reference>
<evidence type="ECO:0000256" key="6">
    <source>
        <dbReference type="ARBA" id="ARBA00023242"/>
    </source>
</evidence>